<name>A0ABX7YSE3_9GAMM</name>
<comment type="similarity">
    <text evidence="3">Belongs to the acetyltransferase family. RimJ subfamily.</text>
</comment>
<keyword evidence="6" id="KW-1185">Reference proteome</keyword>
<keyword evidence="1 5" id="KW-0808">Transferase</keyword>
<dbReference type="PANTHER" id="PTHR43792">
    <property type="entry name" value="GNAT FAMILY, PUTATIVE (AFU_ORTHOLOGUE AFUA_3G00765)-RELATED-RELATED"/>
    <property type="match status" value="1"/>
</dbReference>
<evidence type="ECO:0000313" key="5">
    <source>
        <dbReference type="EMBL" id="QUN05652.1"/>
    </source>
</evidence>
<dbReference type="InterPro" id="IPR016181">
    <property type="entry name" value="Acyl_CoA_acyltransferase"/>
</dbReference>
<dbReference type="Pfam" id="PF13302">
    <property type="entry name" value="Acetyltransf_3"/>
    <property type="match status" value="1"/>
</dbReference>
<dbReference type="RefSeq" id="WP_212594680.1">
    <property type="nucleotide sequence ID" value="NZ_CP073587.1"/>
</dbReference>
<proteinExistence type="inferred from homology"/>
<feature type="domain" description="N-acetyltransferase" evidence="4">
    <location>
        <begin position="1"/>
        <end position="167"/>
    </location>
</feature>
<reference evidence="5 6" key="1">
    <citation type="submission" date="2021-04" db="EMBL/GenBank/DDBJ databases">
        <title>Novel species identification of genus Shewanella.</title>
        <authorList>
            <person name="Liu G."/>
        </authorList>
    </citation>
    <scope>NUCLEOTIDE SEQUENCE [LARGE SCALE GENOMIC DNA]</scope>
    <source>
        <strain evidence="5 6">FJAT-54481</strain>
    </source>
</reference>
<dbReference type="Proteomes" id="UP000679575">
    <property type="component" value="Chromosome"/>
</dbReference>
<dbReference type="Gene3D" id="3.40.630.30">
    <property type="match status" value="1"/>
</dbReference>
<dbReference type="EMBL" id="CP073587">
    <property type="protein sequence ID" value="QUN05652.1"/>
    <property type="molecule type" value="Genomic_DNA"/>
</dbReference>
<evidence type="ECO:0000256" key="2">
    <source>
        <dbReference type="ARBA" id="ARBA00023315"/>
    </source>
</evidence>
<sequence>MKIRAVTHKDAQALSDYFIRNQQHFARWEPLPPKGHHALSNWQHRLDALFAAPINEYWFVLDSGLQIVGHCTLSNIIRGPLQACYMGYGIDSTLQGKGQMLPLCQAALNFAFDELRLNRVMANYMPTNQRSGKLLERLGFEREGLAKRYLKINGRWEDHILTAKLAPHAAD</sequence>
<evidence type="ECO:0000256" key="1">
    <source>
        <dbReference type="ARBA" id="ARBA00022679"/>
    </source>
</evidence>
<dbReference type="GO" id="GO:0016746">
    <property type="term" value="F:acyltransferase activity"/>
    <property type="evidence" value="ECO:0007669"/>
    <property type="project" value="UniProtKB-KW"/>
</dbReference>
<evidence type="ECO:0000259" key="4">
    <source>
        <dbReference type="PROSITE" id="PS51186"/>
    </source>
</evidence>
<dbReference type="InterPro" id="IPR000182">
    <property type="entry name" value="GNAT_dom"/>
</dbReference>
<dbReference type="InterPro" id="IPR051531">
    <property type="entry name" value="N-acetyltransferase"/>
</dbReference>
<evidence type="ECO:0000256" key="3">
    <source>
        <dbReference type="ARBA" id="ARBA00038502"/>
    </source>
</evidence>
<dbReference type="PROSITE" id="PS51186">
    <property type="entry name" value="GNAT"/>
    <property type="match status" value="1"/>
</dbReference>
<evidence type="ECO:0000313" key="6">
    <source>
        <dbReference type="Proteomes" id="UP000679575"/>
    </source>
</evidence>
<accession>A0ABX7YSE3</accession>
<dbReference type="PANTHER" id="PTHR43792:SF8">
    <property type="entry name" value="[RIBOSOMAL PROTEIN US5]-ALANINE N-ACETYLTRANSFERASE"/>
    <property type="match status" value="1"/>
</dbReference>
<dbReference type="EC" id="2.3.1.-" evidence="5"/>
<dbReference type="SUPFAM" id="SSF55729">
    <property type="entry name" value="Acyl-CoA N-acyltransferases (Nat)"/>
    <property type="match status" value="1"/>
</dbReference>
<organism evidence="5 6">
    <name type="scientific">Shewanella yunxiaonensis</name>
    <dbReference type="NCBI Taxonomy" id="2829809"/>
    <lineage>
        <taxon>Bacteria</taxon>
        <taxon>Pseudomonadati</taxon>
        <taxon>Pseudomonadota</taxon>
        <taxon>Gammaproteobacteria</taxon>
        <taxon>Alteromonadales</taxon>
        <taxon>Shewanellaceae</taxon>
        <taxon>Shewanella</taxon>
    </lineage>
</organism>
<gene>
    <name evidence="5" type="ORF">KDN34_15925</name>
</gene>
<protein>
    <submittedName>
        <fullName evidence="5">GNAT family N-acetyltransferase</fullName>
        <ecNumber evidence="5">2.3.1.-</ecNumber>
    </submittedName>
</protein>
<keyword evidence="2 5" id="KW-0012">Acyltransferase</keyword>